<keyword evidence="1" id="KW-0812">Transmembrane</keyword>
<gene>
    <name evidence="2" type="ORF">YBN1229_v1_0172</name>
</gene>
<dbReference type="EMBL" id="LN829119">
    <property type="protein sequence ID" value="CPR15019.1"/>
    <property type="molecule type" value="Genomic_DNA"/>
</dbReference>
<keyword evidence="1" id="KW-0472">Membrane</keyword>
<dbReference type="AlphaFoldDB" id="A0A0D6J9S9"/>
<dbReference type="KEGG" id="fil:BN1229_v1_0168"/>
<organism evidence="2 3">
    <name type="scientific">Candidatus Filomicrobium marinum</name>
    <dbReference type="NCBI Taxonomy" id="1608628"/>
    <lineage>
        <taxon>Bacteria</taxon>
        <taxon>Pseudomonadati</taxon>
        <taxon>Pseudomonadota</taxon>
        <taxon>Alphaproteobacteria</taxon>
        <taxon>Hyphomicrobiales</taxon>
        <taxon>Hyphomicrobiaceae</taxon>
        <taxon>Filomicrobium</taxon>
    </lineage>
</organism>
<sequence length="66" mass="7187">MKLIDFAERHLLPLAGTQTLDELRVTLRTVERGLSGAAFVVLFMTFGAAIGSSRLSKASNRNRQPG</sequence>
<accession>A0A0D6J9S9</accession>
<keyword evidence="3" id="KW-1185">Reference proteome</keyword>
<feature type="transmembrane region" description="Helical" evidence="1">
    <location>
        <begin position="33"/>
        <end position="53"/>
    </location>
</feature>
<name>A0A0D6J9S9_9HYPH</name>
<proteinExistence type="predicted"/>
<reference evidence="3" key="1">
    <citation type="submission" date="2015-02" db="EMBL/GenBank/DDBJ databases">
        <authorList>
            <person name="Chooi Y.-H."/>
        </authorList>
    </citation>
    <scope>NUCLEOTIDE SEQUENCE [LARGE SCALE GENOMIC DNA]</scope>
    <source>
        <strain evidence="3">strain Y</strain>
    </source>
</reference>
<evidence type="ECO:0000313" key="3">
    <source>
        <dbReference type="Proteomes" id="UP000033187"/>
    </source>
</evidence>
<evidence type="ECO:0000256" key="1">
    <source>
        <dbReference type="SAM" id="Phobius"/>
    </source>
</evidence>
<protein>
    <submittedName>
        <fullName evidence="2">Uncharacterized protein</fullName>
    </submittedName>
</protein>
<dbReference type="Proteomes" id="UP000033187">
    <property type="component" value="Chromosome 1"/>
</dbReference>
<dbReference type="KEGG" id="fiy:BN1229_v1_0172"/>
<keyword evidence="1" id="KW-1133">Transmembrane helix</keyword>
<evidence type="ECO:0000313" key="2">
    <source>
        <dbReference type="EMBL" id="CPR15019.1"/>
    </source>
</evidence>
<dbReference type="RefSeq" id="WP_152025111.1">
    <property type="nucleotide sequence ID" value="NZ_LN829118.1"/>
</dbReference>